<gene>
    <name evidence="1" type="ORF">JTE90_008662</name>
</gene>
<evidence type="ECO:0000313" key="2">
    <source>
        <dbReference type="Proteomes" id="UP000827092"/>
    </source>
</evidence>
<reference evidence="1 2" key="1">
    <citation type="journal article" date="2022" name="Nat. Ecol. Evol.">
        <title>A masculinizing supergene underlies an exaggerated male reproductive morph in a spider.</title>
        <authorList>
            <person name="Hendrickx F."/>
            <person name="De Corte Z."/>
            <person name="Sonet G."/>
            <person name="Van Belleghem S.M."/>
            <person name="Kostlbacher S."/>
            <person name="Vangestel C."/>
        </authorList>
    </citation>
    <scope>NUCLEOTIDE SEQUENCE [LARGE SCALE GENOMIC DNA]</scope>
    <source>
        <strain evidence="1">W744_W776</strain>
    </source>
</reference>
<comment type="caution">
    <text evidence="1">The sequence shown here is derived from an EMBL/GenBank/DDBJ whole genome shotgun (WGS) entry which is preliminary data.</text>
</comment>
<sequence length="148" mass="16615">MVLSRRHNVYKIVRLMLDPPSISSSTSSIDNIKDGVETPLPIIAILGNSLFNNENAYLIVEKTVIGDLCPVTDILPLYFSSFYVLNIKYPAKASATMEFLQRLILNINPSGIGNRRGAARKRTKVHPKVMTLIGRLQKDESVWEVNEM</sequence>
<dbReference type="Proteomes" id="UP000827092">
    <property type="component" value="Unassembled WGS sequence"/>
</dbReference>
<evidence type="ECO:0000313" key="1">
    <source>
        <dbReference type="EMBL" id="KAG8177478.1"/>
    </source>
</evidence>
<name>A0AAV6U0N9_9ARAC</name>
<organism evidence="1 2">
    <name type="scientific">Oedothorax gibbosus</name>
    <dbReference type="NCBI Taxonomy" id="931172"/>
    <lineage>
        <taxon>Eukaryota</taxon>
        <taxon>Metazoa</taxon>
        <taxon>Ecdysozoa</taxon>
        <taxon>Arthropoda</taxon>
        <taxon>Chelicerata</taxon>
        <taxon>Arachnida</taxon>
        <taxon>Araneae</taxon>
        <taxon>Araneomorphae</taxon>
        <taxon>Entelegynae</taxon>
        <taxon>Araneoidea</taxon>
        <taxon>Linyphiidae</taxon>
        <taxon>Erigoninae</taxon>
        <taxon>Oedothorax</taxon>
    </lineage>
</organism>
<protein>
    <submittedName>
        <fullName evidence="1">Uncharacterized protein</fullName>
    </submittedName>
</protein>
<keyword evidence="2" id="KW-1185">Reference proteome</keyword>
<dbReference type="EMBL" id="JAFNEN010000778">
    <property type="protein sequence ID" value="KAG8177478.1"/>
    <property type="molecule type" value="Genomic_DNA"/>
</dbReference>
<dbReference type="AlphaFoldDB" id="A0AAV6U0N9"/>
<proteinExistence type="predicted"/>
<accession>A0AAV6U0N9</accession>